<comment type="pathway">
    <text evidence="5 14">Cofactor biosynthesis; adenosylcobalamin biosynthesis; adenosylcobalamin from cob(II)yrinate a,c-diamide: step 6/7.</text>
</comment>
<evidence type="ECO:0000256" key="4">
    <source>
        <dbReference type="ARBA" id="ARBA00003889"/>
    </source>
</evidence>
<dbReference type="GO" id="GO:0005524">
    <property type="term" value="F:ATP binding"/>
    <property type="evidence" value="ECO:0007669"/>
    <property type="project" value="UniProtKB-UniRule"/>
</dbReference>
<dbReference type="GO" id="GO:0008820">
    <property type="term" value="F:cobinamide phosphate guanylyltransferase activity"/>
    <property type="evidence" value="ECO:0007669"/>
    <property type="project" value="UniProtKB-UniRule"/>
</dbReference>
<dbReference type="Gene3D" id="3.40.50.300">
    <property type="entry name" value="P-loop containing nucleotide triphosphate hydrolases"/>
    <property type="match status" value="1"/>
</dbReference>
<reference evidence="17 18" key="1">
    <citation type="submission" date="2016-11" db="EMBL/GenBank/DDBJ databases">
        <authorList>
            <person name="Jaros S."/>
            <person name="Januszkiewicz K."/>
            <person name="Wedrychowicz H."/>
        </authorList>
    </citation>
    <scope>NUCLEOTIDE SEQUENCE [LARGE SCALE GENOMIC DNA]</scope>
    <source>
        <strain evidence="17 18">DSM 21637</strain>
    </source>
</reference>
<evidence type="ECO:0000313" key="18">
    <source>
        <dbReference type="Proteomes" id="UP000182350"/>
    </source>
</evidence>
<dbReference type="PANTHER" id="PTHR34848:SF1">
    <property type="entry name" value="BIFUNCTIONAL ADENOSYLCOBALAMIN BIOSYNTHESIS PROTEIN COBU"/>
    <property type="match status" value="1"/>
</dbReference>
<evidence type="ECO:0000256" key="14">
    <source>
        <dbReference type="PIRNR" id="PIRNR006135"/>
    </source>
</evidence>
<comment type="similarity">
    <text evidence="7 14">Belongs to the CobU/CobP family.</text>
</comment>
<dbReference type="NCBIfam" id="NF004469">
    <property type="entry name" value="PRK05800.1"/>
    <property type="match status" value="1"/>
</dbReference>
<feature type="binding site" evidence="16">
    <location>
        <begin position="7"/>
        <end position="14"/>
    </location>
    <ligand>
        <name>GTP</name>
        <dbReference type="ChEBI" id="CHEBI:37565"/>
    </ligand>
</feature>
<name>A0A1K1XJQ6_9GAMM</name>
<dbReference type="RefSeq" id="WP_072326193.1">
    <property type="nucleotide sequence ID" value="NZ_FPJW01000006.1"/>
</dbReference>
<dbReference type="SUPFAM" id="SSF52540">
    <property type="entry name" value="P-loop containing nucleoside triphosphate hydrolases"/>
    <property type="match status" value="1"/>
</dbReference>
<dbReference type="PANTHER" id="PTHR34848">
    <property type="match status" value="1"/>
</dbReference>
<dbReference type="OrthoDB" id="9788370at2"/>
<evidence type="ECO:0000256" key="9">
    <source>
        <dbReference type="ARBA" id="ARBA00022679"/>
    </source>
</evidence>
<keyword evidence="10 14" id="KW-0547">Nucleotide-binding</keyword>
<keyword evidence="18" id="KW-1185">Reference proteome</keyword>
<dbReference type="UniPathway" id="UPA00148">
    <property type="reaction ID" value="UER00236"/>
</dbReference>
<evidence type="ECO:0000256" key="1">
    <source>
        <dbReference type="ARBA" id="ARBA00000312"/>
    </source>
</evidence>
<feature type="binding site" evidence="16">
    <location>
        <position position="87"/>
    </location>
    <ligand>
        <name>GTP</name>
        <dbReference type="ChEBI" id="CHEBI:37565"/>
    </ligand>
</feature>
<evidence type="ECO:0000256" key="7">
    <source>
        <dbReference type="ARBA" id="ARBA00007490"/>
    </source>
</evidence>
<comment type="pathway">
    <text evidence="6 14">Cofactor biosynthesis; adenosylcobalamin biosynthesis; adenosylcobalamin from cob(II)yrinate a,c-diamide: step 5/7.</text>
</comment>
<evidence type="ECO:0000256" key="13">
    <source>
        <dbReference type="ARBA" id="ARBA00023134"/>
    </source>
</evidence>
<evidence type="ECO:0000256" key="12">
    <source>
        <dbReference type="ARBA" id="ARBA00022840"/>
    </source>
</evidence>
<dbReference type="GO" id="GO:0009236">
    <property type="term" value="P:cobalamin biosynthetic process"/>
    <property type="evidence" value="ECO:0007669"/>
    <property type="project" value="UniProtKB-UniRule"/>
</dbReference>
<evidence type="ECO:0000256" key="2">
    <source>
        <dbReference type="ARBA" id="ARBA00000711"/>
    </source>
</evidence>
<feature type="binding site" evidence="16">
    <location>
        <position position="64"/>
    </location>
    <ligand>
        <name>GTP</name>
        <dbReference type="ChEBI" id="CHEBI:37565"/>
    </ligand>
</feature>
<keyword evidence="17" id="KW-0548">Nucleotidyltransferase</keyword>
<organism evidence="17 18">
    <name type="scientific">Marinospirillum alkaliphilum DSM 21637</name>
    <dbReference type="NCBI Taxonomy" id="1122209"/>
    <lineage>
        <taxon>Bacteria</taxon>
        <taxon>Pseudomonadati</taxon>
        <taxon>Pseudomonadota</taxon>
        <taxon>Gammaproteobacteria</taxon>
        <taxon>Oceanospirillales</taxon>
        <taxon>Oceanospirillaceae</taxon>
        <taxon>Marinospirillum</taxon>
    </lineage>
</organism>
<evidence type="ECO:0000256" key="5">
    <source>
        <dbReference type="ARBA" id="ARBA00004692"/>
    </source>
</evidence>
<comment type="catalytic activity">
    <reaction evidence="2 14">
        <text>adenosylcob(III)inamide phosphate + GTP + H(+) = adenosylcob(III)inamide-GDP + diphosphate</text>
        <dbReference type="Rhea" id="RHEA:22712"/>
        <dbReference type="ChEBI" id="CHEBI:15378"/>
        <dbReference type="ChEBI" id="CHEBI:33019"/>
        <dbReference type="ChEBI" id="CHEBI:37565"/>
        <dbReference type="ChEBI" id="CHEBI:58502"/>
        <dbReference type="ChEBI" id="CHEBI:60487"/>
        <dbReference type="EC" id="2.7.7.62"/>
    </reaction>
</comment>
<feature type="binding site" evidence="16">
    <location>
        <begin position="53"/>
        <end position="56"/>
    </location>
    <ligand>
        <name>GTP</name>
        <dbReference type="ChEBI" id="CHEBI:37565"/>
    </ligand>
</feature>
<keyword evidence="11 14" id="KW-0418">Kinase</keyword>
<evidence type="ECO:0000256" key="10">
    <source>
        <dbReference type="ARBA" id="ARBA00022741"/>
    </source>
</evidence>
<evidence type="ECO:0000256" key="11">
    <source>
        <dbReference type="ARBA" id="ARBA00022777"/>
    </source>
</evidence>
<dbReference type="AlphaFoldDB" id="A0A1K1XJQ6"/>
<evidence type="ECO:0000256" key="15">
    <source>
        <dbReference type="PIRSR" id="PIRSR006135-1"/>
    </source>
</evidence>
<dbReference type="Pfam" id="PF02283">
    <property type="entry name" value="CobU"/>
    <property type="match status" value="1"/>
</dbReference>
<keyword evidence="9 14" id="KW-0808">Transferase</keyword>
<dbReference type="InterPro" id="IPR003203">
    <property type="entry name" value="CobU/CobP"/>
</dbReference>
<feature type="binding site" evidence="16">
    <location>
        <begin position="36"/>
        <end position="38"/>
    </location>
    <ligand>
        <name>GTP</name>
        <dbReference type="ChEBI" id="CHEBI:37565"/>
    </ligand>
</feature>
<evidence type="ECO:0000256" key="6">
    <source>
        <dbReference type="ARBA" id="ARBA00005159"/>
    </source>
</evidence>
<dbReference type="Proteomes" id="UP000182350">
    <property type="component" value="Unassembled WGS sequence"/>
</dbReference>
<dbReference type="GO" id="GO:0043752">
    <property type="term" value="F:adenosylcobinamide kinase activity"/>
    <property type="evidence" value="ECO:0007669"/>
    <property type="project" value="UniProtKB-EC"/>
</dbReference>
<dbReference type="STRING" id="1122209.SAMN02745752_01879"/>
<evidence type="ECO:0000256" key="8">
    <source>
        <dbReference type="ARBA" id="ARBA00022573"/>
    </source>
</evidence>
<evidence type="ECO:0000256" key="16">
    <source>
        <dbReference type="PIRSR" id="PIRSR006135-2"/>
    </source>
</evidence>
<comment type="function">
    <text evidence="4 14">Catalyzes ATP-dependent phosphorylation of adenosylcobinamide and addition of GMP to adenosylcobinamide phosphate.</text>
</comment>
<dbReference type="PIRSF" id="PIRSF006135">
    <property type="entry name" value="CobU"/>
    <property type="match status" value="1"/>
</dbReference>
<proteinExistence type="inferred from homology"/>
<accession>A0A1K1XJQ6</accession>
<dbReference type="CDD" id="cd00544">
    <property type="entry name" value="CobU"/>
    <property type="match status" value="1"/>
</dbReference>
<keyword evidence="12 14" id="KW-0067">ATP-binding</keyword>
<dbReference type="InterPro" id="IPR027417">
    <property type="entry name" value="P-loop_NTPase"/>
</dbReference>
<keyword evidence="13 14" id="KW-0342">GTP-binding</keyword>
<keyword evidence="8 14" id="KW-0169">Cobalamin biosynthesis</keyword>
<comment type="catalytic activity">
    <reaction evidence="1 14">
        <text>adenosylcob(III)inamide + ATP = adenosylcob(III)inamide phosphate + ADP + H(+)</text>
        <dbReference type="Rhea" id="RHEA:15769"/>
        <dbReference type="ChEBI" id="CHEBI:2480"/>
        <dbReference type="ChEBI" id="CHEBI:15378"/>
        <dbReference type="ChEBI" id="CHEBI:30616"/>
        <dbReference type="ChEBI" id="CHEBI:58502"/>
        <dbReference type="ChEBI" id="CHEBI:456216"/>
        <dbReference type="EC" id="2.7.1.156"/>
    </reaction>
</comment>
<dbReference type="EC" id="2.7.7.62" evidence="14"/>
<dbReference type="GO" id="GO:0005525">
    <property type="term" value="F:GTP binding"/>
    <property type="evidence" value="ECO:0007669"/>
    <property type="project" value="UniProtKB-UniRule"/>
</dbReference>
<feature type="active site" description="GMP-histidine intermediate" evidence="15">
    <location>
        <position position="52"/>
    </location>
</feature>
<dbReference type="EC" id="2.7.1.156" evidence="14"/>
<gene>
    <name evidence="17" type="ORF">SAMN02745752_01879</name>
</gene>
<evidence type="ECO:0000313" key="17">
    <source>
        <dbReference type="EMBL" id="SFX49921.1"/>
    </source>
</evidence>
<protein>
    <recommendedName>
        <fullName evidence="14">Bifunctional adenosylcobalamin biosynthesis protein</fullName>
        <ecNumber evidence="14">2.7.1.156</ecNumber>
        <ecNumber evidence="14">2.7.7.62</ecNumber>
    </recommendedName>
</protein>
<comment type="catalytic activity">
    <reaction evidence="3">
        <text>adenosylcob(III)inamide + GTP = adenosylcob(III)inamide phosphate + GDP + H(+)</text>
        <dbReference type="Rhea" id="RHEA:15765"/>
        <dbReference type="ChEBI" id="CHEBI:2480"/>
        <dbReference type="ChEBI" id="CHEBI:15378"/>
        <dbReference type="ChEBI" id="CHEBI:37565"/>
        <dbReference type="ChEBI" id="CHEBI:58189"/>
        <dbReference type="ChEBI" id="CHEBI:58502"/>
        <dbReference type="EC" id="2.7.1.156"/>
    </reaction>
</comment>
<evidence type="ECO:0000256" key="3">
    <source>
        <dbReference type="ARBA" id="ARBA00001522"/>
    </source>
</evidence>
<sequence>MRQLILGGVRSGKSRLAEQQARERSLQTGYPVTYLATARAGDGEMARRIEQHRQHRPDDWLTLEIPDARLPAQLQQLLQQPGVILLDCLTLWLTQVLCEDLADEEALSEAALQRVDQLLDELVAVVSAGGVADLILVSNETGLGIMPLDALTRAYGDRAGLLHQRLASVCERVIFTVAGMPLVVKGSGFNELY</sequence>
<dbReference type="EMBL" id="FPJW01000006">
    <property type="protein sequence ID" value="SFX49921.1"/>
    <property type="molecule type" value="Genomic_DNA"/>
</dbReference>